<dbReference type="PANTHER" id="PTHR15052:SF2">
    <property type="entry name" value="GENERAL TRANSCRIPTION FACTOR 3C POLYPEPTIDE 2"/>
    <property type="match status" value="1"/>
</dbReference>
<feature type="repeat" description="WD" evidence="4">
    <location>
        <begin position="420"/>
        <end position="461"/>
    </location>
</feature>
<proteinExistence type="predicted"/>
<keyword evidence="4" id="KW-0853">WD repeat</keyword>
<dbReference type="GeneID" id="36515457"/>
<dbReference type="InterPro" id="IPR036322">
    <property type="entry name" value="WD40_repeat_dom_sf"/>
</dbReference>
<dbReference type="InterPro" id="IPR001680">
    <property type="entry name" value="WD40_rpt"/>
</dbReference>
<comment type="subcellular location">
    <subcellularLocation>
        <location evidence="1">Nucleus</location>
    </subcellularLocation>
</comment>
<evidence type="ECO:0000256" key="4">
    <source>
        <dbReference type="PROSITE-ProRule" id="PRU00221"/>
    </source>
</evidence>
<keyword evidence="2" id="KW-0804">Transcription</keyword>
<gene>
    <name evidence="6" type="ORF">B9G98_01708</name>
</gene>
<evidence type="ECO:0000313" key="6">
    <source>
        <dbReference type="EMBL" id="PRT54088.1"/>
    </source>
</evidence>
<name>A0A2T0FGG7_9ASCO</name>
<keyword evidence="3" id="KW-0539">Nucleus</keyword>
<evidence type="ECO:0000256" key="3">
    <source>
        <dbReference type="ARBA" id="ARBA00023242"/>
    </source>
</evidence>
<keyword evidence="7" id="KW-1185">Reference proteome</keyword>
<dbReference type="PANTHER" id="PTHR15052">
    <property type="entry name" value="RNA POLYMERASE III TRANSCRIPTION INITIATION FACTOR COMPLEX SUBUNIT"/>
    <property type="match status" value="1"/>
</dbReference>
<evidence type="ECO:0000256" key="5">
    <source>
        <dbReference type="SAM" id="MobiDB-lite"/>
    </source>
</evidence>
<protein>
    <submittedName>
        <fullName evidence="6">Transcription factor tau subunit</fullName>
    </submittedName>
</protein>
<dbReference type="GO" id="GO:0005634">
    <property type="term" value="C:nucleus"/>
    <property type="evidence" value="ECO:0007669"/>
    <property type="project" value="UniProtKB-SubCell"/>
</dbReference>
<dbReference type="Proteomes" id="UP000238350">
    <property type="component" value="Unassembled WGS sequence"/>
</dbReference>
<accession>A0A2T0FGG7</accession>
<reference evidence="6 7" key="1">
    <citation type="submission" date="2017-04" db="EMBL/GenBank/DDBJ databases">
        <title>Genome sequencing of [Candida] sorbophila.</title>
        <authorList>
            <person name="Ahn J.O."/>
        </authorList>
    </citation>
    <scope>NUCLEOTIDE SEQUENCE [LARGE SCALE GENOMIC DNA]</scope>
    <source>
        <strain evidence="6 7">DS02</strain>
    </source>
</reference>
<comment type="caution">
    <text evidence="6">The sequence shown here is derived from an EMBL/GenBank/DDBJ whole genome shotgun (WGS) entry which is preliminary data.</text>
</comment>
<dbReference type="STRING" id="45607.A0A2T0FGG7"/>
<dbReference type="InterPro" id="IPR052416">
    <property type="entry name" value="GTF3C_component"/>
</dbReference>
<evidence type="ECO:0000256" key="1">
    <source>
        <dbReference type="ARBA" id="ARBA00004123"/>
    </source>
</evidence>
<dbReference type="AlphaFoldDB" id="A0A2T0FGG7"/>
<dbReference type="GO" id="GO:0006383">
    <property type="term" value="P:transcription by RNA polymerase III"/>
    <property type="evidence" value="ECO:0007669"/>
    <property type="project" value="TreeGrafter"/>
</dbReference>
<dbReference type="EMBL" id="NDIQ01000001">
    <property type="protein sequence ID" value="PRT54088.1"/>
    <property type="molecule type" value="Genomic_DNA"/>
</dbReference>
<dbReference type="RefSeq" id="XP_024664034.1">
    <property type="nucleotide sequence ID" value="XM_024808266.1"/>
</dbReference>
<dbReference type="InterPro" id="IPR015943">
    <property type="entry name" value="WD40/YVTN_repeat-like_dom_sf"/>
</dbReference>
<dbReference type="Pfam" id="PF00400">
    <property type="entry name" value="WD40"/>
    <property type="match status" value="1"/>
</dbReference>
<sequence length="545" mass="59654">MGPARRRAQESSDEFEESSSESDFNPEEDEVSPPPQLMPTKTRKSRRGQPVENAVIAQEPPAFKRESSAKPGSKDSLRDRFEFFFTSDEKRLVKAVRDRITWGHIPFAPDRSLYSVLAPEKGSHISSFASVNLTGAPAPPSGSPIVFEDATLYPGLTHQAKRVLLANFGHPVSCIAWAPYHEDDSQFLALGIVSGQKSPLDRNAVDPDLAVFSETGDLPAIFYIYSFNPSTEALNLLATFSCNFGPVVSFAWRPVESSRELAVVFQRGQMALIKADESGSFQIEDNVFQLPSKITCCAWRSCDELVVGTLAGELAEFKVDDGTAPSYVYTFSSSPISAIQTCYPDNSNFVFFSSMDGYSKIVDVRDLRHVRATVSQRARTFYTQAAWSPFVNSFVSCDDSVLSRLVPLIHSEVILLGLNMTRHKSTVTALAASPVHPMVLTGGIDGSVRIANAVTRAMVVKRAAKPPTEAIVWTLECSEATSTYRFVENLAVEPLGKPPAASEKLVLFPKTCTITSIDWIVSRAHGGWYAAATASGLVRIECLDQ</sequence>
<evidence type="ECO:0000256" key="2">
    <source>
        <dbReference type="ARBA" id="ARBA00023163"/>
    </source>
</evidence>
<dbReference type="PROSITE" id="PS50082">
    <property type="entry name" value="WD_REPEATS_2"/>
    <property type="match status" value="1"/>
</dbReference>
<dbReference type="OrthoDB" id="4703at2759"/>
<organism evidence="6 7">
    <name type="scientific">Wickerhamiella sorbophila</name>
    <dbReference type="NCBI Taxonomy" id="45607"/>
    <lineage>
        <taxon>Eukaryota</taxon>
        <taxon>Fungi</taxon>
        <taxon>Dikarya</taxon>
        <taxon>Ascomycota</taxon>
        <taxon>Saccharomycotina</taxon>
        <taxon>Dipodascomycetes</taxon>
        <taxon>Dipodascales</taxon>
        <taxon>Trichomonascaceae</taxon>
        <taxon>Wickerhamiella</taxon>
    </lineage>
</organism>
<dbReference type="GO" id="GO:0000127">
    <property type="term" value="C:transcription factor TFIIIC complex"/>
    <property type="evidence" value="ECO:0007669"/>
    <property type="project" value="TreeGrafter"/>
</dbReference>
<evidence type="ECO:0000313" key="7">
    <source>
        <dbReference type="Proteomes" id="UP000238350"/>
    </source>
</evidence>
<dbReference type="SMART" id="SM00320">
    <property type="entry name" value="WD40"/>
    <property type="match status" value="3"/>
</dbReference>
<feature type="compositionally biased region" description="Basic and acidic residues" evidence="5">
    <location>
        <begin position="62"/>
        <end position="74"/>
    </location>
</feature>
<feature type="compositionally biased region" description="Acidic residues" evidence="5">
    <location>
        <begin position="11"/>
        <end position="31"/>
    </location>
</feature>
<dbReference type="Gene3D" id="2.130.10.10">
    <property type="entry name" value="YVTN repeat-like/Quinoprotein amine dehydrogenase"/>
    <property type="match status" value="1"/>
</dbReference>
<feature type="region of interest" description="Disordered" evidence="5">
    <location>
        <begin position="1"/>
        <end position="74"/>
    </location>
</feature>
<dbReference type="SUPFAM" id="SSF50978">
    <property type="entry name" value="WD40 repeat-like"/>
    <property type="match status" value="1"/>
</dbReference>